<evidence type="ECO:0000313" key="1">
    <source>
        <dbReference type="EMBL" id="CAD9015585.1"/>
    </source>
</evidence>
<accession>A0A7S1ILI1</accession>
<dbReference type="AlphaFoldDB" id="A0A7S1ILI1"/>
<dbReference type="InterPro" id="IPR015915">
    <property type="entry name" value="Kelch-typ_b-propeller"/>
</dbReference>
<name>A0A7S1ILI1_9EUGL</name>
<gene>
    <name evidence="1" type="ORF">EGYM00392_LOCUS26693</name>
</gene>
<dbReference type="EMBL" id="HBGA01071397">
    <property type="protein sequence ID" value="CAD9015585.1"/>
    <property type="molecule type" value="Transcribed_RNA"/>
</dbReference>
<sequence length="125" mass="14635">MGTIVEWMEKGDFFVLGGKNHDGTTTTDVWCYVAKESYWYQMLSMQKPKCEPMAVRVVVGHDEEEVHVIDRYCPGTYEVLHRTKWSGSVPYMKYRLKNVSKWAKNLTSDFLQTSNVVYIYIVVHK</sequence>
<organism evidence="1">
    <name type="scientific">Eutreptiella gymnastica</name>
    <dbReference type="NCBI Taxonomy" id="73025"/>
    <lineage>
        <taxon>Eukaryota</taxon>
        <taxon>Discoba</taxon>
        <taxon>Euglenozoa</taxon>
        <taxon>Euglenida</taxon>
        <taxon>Spirocuta</taxon>
        <taxon>Euglenophyceae</taxon>
        <taxon>Eutreptiales</taxon>
        <taxon>Eutreptiaceae</taxon>
        <taxon>Eutreptiella</taxon>
    </lineage>
</organism>
<protein>
    <submittedName>
        <fullName evidence="1">Uncharacterized protein</fullName>
    </submittedName>
</protein>
<reference evidence="1" key="1">
    <citation type="submission" date="2021-01" db="EMBL/GenBank/DDBJ databases">
        <authorList>
            <person name="Corre E."/>
            <person name="Pelletier E."/>
            <person name="Niang G."/>
            <person name="Scheremetjew M."/>
            <person name="Finn R."/>
            <person name="Kale V."/>
            <person name="Holt S."/>
            <person name="Cochrane G."/>
            <person name="Meng A."/>
            <person name="Brown T."/>
            <person name="Cohen L."/>
        </authorList>
    </citation>
    <scope>NUCLEOTIDE SEQUENCE</scope>
    <source>
        <strain evidence="1">NIES-381</strain>
    </source>
</reference>
<dbReference type="SUPFAM" id="SSF117281">
    <property type="entry name" value="Kelch motif"/>
    <property type="match status" value="1"/>
</dbReference>
<proteinExistence type="predicted"/>